<dbReference type="Proteomes" id="UP000254060">
    <property type="component" value="Unassembled WGS sequence"/>
</dbReference>
<dbReference type="SUPFAM" id="SSF161098">
    <property type="entry name" value="MetI-like"/>
    <property type="match status" value="1"/>
</dbReference>
<dbReference type="RefSeq" id="WP_024372505.1">
    <property type="nucleotide sequence ID" value="NZ_UGGP01000001.1"/>
</dbReference>
<feature type="domain" description="ABC transmembrane type-1" evidence="9">
    <location>
        <begin position="19"/>
        <end position="206"/>
    </location>
</feature>
<keyword evidence="4 8" id="KW-0812">Transmembrane</keyword>
<evidence type="ECO:0000256" key="1">
    <source>
        <dbReference type="ARBA" id="ARBA00004651"/>
    </source>
</evidence>
<accession>A0A377FWZ0</accession>
<evidence type="ECO:0000256" key="3">
    <source>
        <dbReference type="ARBA" id="ARBA00022475"/>
    </source>
</evidence>
<feature type="transmembrane region" description="Helical" evidence="8">
    <location>
        <begin position="20"/>
        <end position="43"/>
    </location>
</feature>
<dbReference type="AlphaFoldDB" id="A0A377FWZ0"/>
<organism evidence="10 11">
    <name type="scientific">Exiguobacterium aurantiacum</name>
    <dbReference type="NCBI Taxonomy" id="33987"/>
    <lineage>
        <taxon>Bacteria</taxon>
        <taxon>Bacillati</taxon>
        <taxon>Bacillota</taxon>
        <taxon>Bacilli</taxon>
        <taxon>Bacillales</taxon>
        <taxon>Bacillales Family XII. Incertae Sedis</taxon>
        <taxon>Exiguobacterium</taxon>
    </lineage>
</organism>
<feature type="transmembrane region" description="Helical" evidence="8">
    <location>
        <begin position="64"/>
        <end position="84"/>
    </location>
</feature>
<evidence type="ECO:0000256" key="7">
    <source>
        <dbReference type="ARBA" id="ARBA00023136"/>
    </source>
</evidence>
<sequence>MNELITTVIDNRSVYLEAVQLTLIASVLSILLALVLGLIIALLHSSPIKPVRWFTRLYISFFRGTPLLLQLLILYVGLTGFVQLSGMQALIYGLGLHFAAYISEAFRAAIHSVDKGQVEASVALGIPRGKRFKDIIFPQALSRAIPPVSNSVIDIIKSTSLGSVIAVQELTYVSDQIAATTYLVMPLLLFSATIYWILSTLIQAGQHRLERRYAVR</sequence>
<dbReference type="Gene3D" id="1.10.3720.10">
    <property type="entry name" value="MetI-like"/>
    <property type="match status" value="1"/>
</dbReference>
<dbReference type="InterPro" id="IPR000515">
    <property type="entry name" value="MetI-like"/>
</dbReference>
<evidence type="ECO:0000313" key="11">
    <source>
        <dbReference type="Proteomes" id="UP000254060"/>
    </source>
</evidence>
<keyword evidence="5" id="KW-0029">Amino-acid transport</keyword>
<dbReference type="PANTHER" id="PTHR30614:SF0">
    <property type="entry name" value="L-CYSTINE TRANSPORT SYSTEM PERMEASE PROTEIN TCYL"/>
    <property type="match status" value="1"/>
</dbReference>
<evidence type="ECO:0000256" key="6">
    <source>
        <dbReference type="ARBA" id="ARBA00022989"/>
    </source>
</evidence>
<dbReference type="EMBL" id="UGGP01000001">
    <property type="protein sequence ID" value="STO08945.1"/>
    <property type="molecule type" value="Genomic_DNA"/>
</dbReference>
<evidence type="ECO:0000256" key="2">
    <source>
        <dbReference type="ARBA" id="ARBA00022448"/>
    </source>
</evidence>
<keyword evidence="2 8" id="KW-0813">Transport</keyword>
<reference evidence="10 11" key="1">
    <citation type="submission" date="2018-06" db="EMBL/GenBank/DDBJ databases">
        <authorList>
            <consortium name="Pathogen Informatics"/>
            <person name="Doyle S."/>
        </authorList>
    </citation>
    <scope>NUCLEOTIDE SEQUENCE [LARGE SCALE GENOMIC DNA]</scope>
    <source>
        <strain evidence="10 11">NCTC13163</strain>
    </source>
</reference>
<comment type="similarity">
    <text evidence="8">Belongs to the binding-protein-dependent transport system permease family.</text>
</comment>
<dbReference type="GO" id="GO:0006865">
    <property type="term" value="P:amino acid transport"/>
    <property type="evidence" value="ECO:0007669"/>
    <property type="project" value="UniProtKB-KW"/>
</dbReference>
<dbReference type="CDD" id="cd06261">
    <property type="entry name" value="TM_PBP2"/>
    <property type="match status" value="1"/>
</dbReference>
<evidence type="ECO:0000256" key="4">
    <source>
        <dbReference type="ARBA" id="ARBA00022692"/>
    </source>
</evidence>
<comment type="subcellular location">
    <subcellularLocation>
        <location evidence="1 8">Cell membrane</location>
        <topology evidence="1 8">Multi-pass membrane protein</topology>
    </subcellularLocation>
</comment>
<name>A0A377FWZ0_9BACL</name>
<proteinExistence type="inferred from homology"/>
<dbReference type="NCBIfam" id="TIGR01726">
    <property type="entry name" value="HEQRo_perm_3TM"/>
    <property type="match status" value="1"/>
</dbReference>
<dbReference type="GO" id="GO:0043190">
    <property type="term" value="C:ATP-binding cassette (ABC) transporter complex"/>
    <property type="evidence" value="ECO:0007669"/>
    <property type="project" value="InterPro"/>
</dbReference>
<dbReference type="InterPro" id="IPR035906">
    <property type="entry name" value="MetI-like_sf"/>
</dbReference>
<dbReference type="Pfam" id="PF00528">
    <property type="entry name" value="BPD_transp_1"/>
    <property type="match status" value="1"/>
</dbReference>
<keyword evidence="3" id="KW-1003">Cell membrane</keyword>
<evidence type="ECO:0000256" key="5">
    <source>
        <dbReference type="ARBA" id="ARBA00022970"/>
    </source>
</evidence>
<evidence type="ECO:0000256" key="8">
    <source>
        <dbReference type="RuleBase" id="RU363032"/>
    </source>
</evidence>
<keyword evidence="7 8" id="KW-0472">Membrane</keyword>
<dbReference type="STRING" id="1397694.GCA_000702585_02809"/>
<dbReference type="InterPro" id="IPR043429">
    <property type="entry name" value="ArtM/GltK/GlnP/TcyL/YhdX-like"/>
</dbReference>
<dbReference type="GO" id="GO:0022857">
    <property type="term" value="F:transmembrane transporter activity"/>
    <property type="evidence" value="ECO:0007669"/>
    <property type="project" value="InterPro"/>
</dbReference>
<keyword evidence="6 8" id="KW-1133">Transmembrane helix</keyword>
<evidence type="ECO:0000259" key="9">
    <source>
        <dbReference type="PROSITE" id="PS50928"/>
    </source>
</evidence>
<dbReference type="OrthoDB" id="9805999at2"/>
<protein>
    <submittedName>
        <fullName evidence="10">Inner membrane amino-acid ABC transporter permease protein yecS</fullName>
    </submittedName>
</protein>
<dbReference type="PANTHER" id="PTHR30614">
    <property type="entry name" value="MEMBRANE COMPONENT OF AMINO ACID ABC TRANSPORTER"/>
    <property type="match status" value="1"/>
</dbReference>
<evidence type="ECO:0000313" key="10">
    <source>
        <dbReference type="EMBL" id="STO08945.1"/>
    </source>
</evidence>
<dbReference type="InterPro" id="IPR010065">
    <property type="entry name" value="AA_ABC_transptr_permease_3TM"/>
</dbReference>
<dbReference type="PROSITE" id="PS50928">
    <property type="entry name" value="ABC_TM1"/>
    <property type="match status" value="1"/>
</dbReference>
<gene>
    <name evidence="10" type="primary">yecS_2</name>
    <name evidence="10" type="ORF">NCTC13163_02323</name>
</gene>
<feature type="transmembrane region" description="Helical" evidence="8">
    <location>
        <begin position="182"/>
        <end position="202"/>
    </location>
</feature>